<sequence>MPTSQLGEVGESGRVRSATLSIILIVRRHVGKMSKGPEPIDSRRWTGDIDDTPKPALVPALPSRFVGPVLVVLMASGLMFAASSLIWVASGSPMVVAPPMKVATLKFPLLAAFGTLFLLRSRPRQAFVWTTIVFSFSLFLAYQFGYLHDLNTPRTEKQATYFVENISRPGYGGRRESRIFPELRLSTERGTYISIPTTRAFAKRLTSGDSCLKAKVSRGRYGFAFIEPIILSAGDGTGSFLVAAVNRKRCFSL</sequence>
<reference evidence="2 3" key="1">
    <citation type="submission" date="2018-06" db="EMBL/GenBank/DDBJ databases">
        <title>Complete Genome Sequence of the Microcystin-Degrading Bacterium Sphingosinicella microcystinivorans Strain B-9.</title>
        <authorList>
            <person name="Jin H."/>
            <person name="Nishizawa T."/>
            <person name="Guo Y."/>
            <person name="Nishizawa A."/>
            <person name="Park H."/>
            <person name="Kato H."/>
            <person name="Tsuji K."/>
            <person name="Harada K."/>
        </authorList>
    </citation>
    <scope>NUCLEOTIDE SEQUENCE [LARGE SCALE GENOMIC DNA]</scope>
    <source>
        <strain evidence="2 3">B9</strain>
    </source>
</reference>
<evidence type="ECO:0000256" key="1">
    <source>
        <dbReference type="SAM" id="Phobius"/>
    </source>
</evidence>
<dbReference type="EMBL" id="AP018711">
    <property type="protein sequence ID" value="BBE35102.1"/>
    <property type="molecule type" value="Genomic_DNA"/>
</dbReference>
<keyword evidence="1" id="KW-1133">Transmembrane helix</keyword>
<evidence type="ECO:0000313" key="2">
    <source>
        <dbReference type="EMBL" id="BBE35102.1"/>
    </source>
</evidence>
<name>A0AAD1D835_SPHMI</name>
<dbReference type="RefSeq" id="WP_126494834.1">
    <property type="nucleotide sequence ID" value="NZ_AP018711.1"/>
</dbReference>
<accession>A0AAD1D835</accession>
<protein>
    <submittedName>
        <fullName evidence="2">Uncharacterized protein</fullName>
    </submittedName>
</protein>
<dbReference type="AlphaFoldDB" id="A0AAD1D835"/>
<keyword evidence="1" id="KW-0472">Membrane</keyword>
<feature type="transmembrane region" description="Helical" evidence="1">
    <location>
        <begin position="102"/>
        <end position="119"/>
    </location>
</feature>
<feature type="transmembrane region" description="Helical" evidence="1">
    <location>
        <begin position="126"/>
        <end position="147"/>
    </location>
</feature>
<dbReference type="KEGG" id="smic:SmB9_27600"/>
<organism evidence="2 3">
    <name type="scientific">Sphingosinicella microcystinivorans</name>
    <dbReference type="NCBI Taxonomy" id="335406"/>
    <lineage>
        <taxon>Bacteria</taxon>
        <taxon>Pseudomonadati</taxon>
        <taxon>Pseudomonadota</taxon>
        <taxon>Alphaproteobacteria</taxon>
        <taxon>Sphingomonadales</taxon>
        <taxon>Sphingosinicellaceae</taxon>
        <taxon>Sphingosinicella</taxon>
    </lineage>
</organism>
<proteinExistence type="predicted"/>
<evidence type="ECO:0000313" key="3">
    <source>
        <dbReference type="Proteomes" id="UP000275727"/>
    </source>
</evidence>
<dbReference type="Proteomes" id="UP000275727">
    <property type="component" value="Chromosome"/>
</dbReference>
<gene>
    <name evidence="2" type="ORF">SmB9_27600</name>
</gene>
<feature type="transmembrane region" description="Helical" evidence="1">
    <location>
        <begin position="69"/>
        <end position="90"/>
    </location>
</feature>
<keyword evidence="1" id="KW-0812">Transmembrane</keyword>